<protein>
    <submittedName>
        <fullName evidence="2">Uncharacterized protein</fullName>
    </submittedName>
</protein>
<name>A0A562TA47_9HYPH</name>
<dbReference type="Proteomes" id="UP000320593">
    <property type="component" value="Unassembled WGS sequence"/>
</dbReference>
<evidence type="ECO:0000313" key="2">
    <source>
        <dbReference type="EMBL" id="TWI90485.1"/>
    </source>
</evidence>
<evidence type="ECO:0000313" key="3">
    <source>
        <dbReference type="Proteomes" id="UP000320593"/>
    </source>
</evidence>
<keyword evidence="3" id="KW-1185">Reference proteome</keyword>
<reference evidence="2 3" key="1">
    <citation type="submission" date="2019-07" db="EMBL/GenBank/DDBJ databases">
        <title>Genomic Encyclopedia of Archaeal and Bacterial Type Strains, Phase II (KMG-II): from individual species to whole genera.</title>
        <authorList>
            <person name="Goeker M."/>
        </authorList>
    </citation>
    <scope>NUCLEOTIDE SEQUENCE [LARGE SCALE GENOMIC DNA]</scope>
    <source>
        <strain evidence="2 3">ATCC BAA-252</strain>
    </source>
</reference>
<sequence>MMGNLKMASLKGVNPNGMQYSSNKNSDSAPESSAFSPNENKPQKGKLGAQSKLFAFKKDAETYGKLIGTDPDKTLPNDVQSKSASYLNMKDTISLSQTSKQGYNITSNQYVKFGSVEPNEAAKIFASDKYSSLDQGLQKNVVDQAAKHKTDGSGLFRSILKSPHCDTKTLENLANNSSVPDEVKRELTFHKNATPDTVRNVMNSPGLTETFGGAFEDDDGTIVLGGGFTNSFGLDSVQIPSSSVKDFIARDPSVPEEAKAAFAQNPHIEAKHLYTLFEDVVDNDDLGYIAEIAMENLQNRGLD</sequence>
<feature type="region of interest" description="Disordered" evidence="1">
    <location>
        <begin position="1"/>
        <end position="50"/>
    </location>
</feature>
<accession>A0A562TA47</accession>
<organism evidence="2 3">
    <name type="scientific">Roseibium hamelinense</name>
    <dbReference type="NCBI Taxonomy" id="150831"/>
    <lineage>
        <taxon>Bacteria</taxon>
        <taxon>Pseudomonadati</taxon>
        <taxon>Pseudomonadota</taxon>
        <taxon>Alphaproteobacteria</taxon>
        <taxon>Hyphomicrobiales</taxon>
        <taxon>Stappiaceae</taxon>
        <taxon>Roseibium</taxon>
    </lineage>
</organism>
<feature type="compositionally biased region" description="Polar residues" evidence="1">
    <location>
        <begin position="16"/>
        <end position="40"/>
    </location>
</feature>
<dbReference type="EMBL" id="VLLF01000002">
    <property type="protein sequence ID" value="TWI90485.1"/>
    <property type="molecule type" value="Genomic_DNA"/>
</dbReference>
<proteinExistence type="predicted"/>
<comment type="caution">
    <text evidence="2">The sequence shown here is derived from an EMBL/GenBank/DDBJ whole genome shotgun (WGS) entry which is preliminary data.</text>
</comment>
<gene>
    <name evidence="2" type="ORF">JM93_01467</name>
</gene>
<evidence type="ECO:0000256" key="1">
    <source>
        <dbReference type="SAM" id="MobiDB-lite"/>
    </source>
</evidence>
<dbReference type="AlphaFoldDB" id="A0A562TA47"/>